<dbReference type="Proteomes" id="UP000326367">
    <property type="component" value="Unassembled WGS sequence"/>
</dbReference>
<reference evidence="1 2" key="1">
    <citation type="journal article" date="2020" name="Antonie Van Leeuwenhoek">
        <title>Stenotrophomonas cyclobalanopsidis sp. nov., isolated from the leaf spot disease of Cyclobalanopsis patelliformis.</title>
        <authorList>
            <person name="Bian D.R."/>
            <person name="Xue H."/>
            <person name="Piao C.G."/>
            <person name="Li Y."/>
        </authorList>
    </citation>
    <scope>NUCLEOTIDE SEQUENCE [LARGE SCALE GENOMIC DNA]</scope>
    <source>
        <strain evidence="1 2">TPQG1-4</strain>
    </source>
</reference>
<comment type="caution">
    <text evidence="1">The sequence shown here is derived from an EMBL/GenBank/DDBJ whole genome shotgun (WGS) entry which is preliminary data.</text>
</comment>
<proteinExistence type="predicted"/>
<protein>
    <submittedName>
        <fullName evidence="1">Uncharacterized protein</fullName>
    </submittedName>
</protein>
<dbReference type="EMBL" id="VYKI01000003">
    <property type="protein sequence ID" value="KAA9003468.1"/>
    <property type="molecule type" value="Genomic_DNA"/>
</dbReference>
<name>A0ABQ6T4D2_9GAMM</name>
<evidence type="ECO:0000313" key="2">
    <source>
        <dbReference type="Proteomes" id="UP000326367"/>
    </source>
</evidence>
<keyword evidence="2" id="KW-1185">Reference proteome</keyword>
<sequence length="89" mass="10025">MSRSTSDVRWLSFRLKNGQSIGPDQLKDGWVIASETRHCGVRRERIEGSGVVYALYGPSDLPSPRRAELRMRDFLMRSGYTFTMGTLGG</sequence>
<gene>
    <name evidence="1" type="ORF">FJU31_03955</name>
</gene>
<organism evidence="1 2">
    <name type="scientific">Stenotrophomonas cyclobalanopsidis</name>
    <dbReference type="NCBI Taxonomy" id="2771362"/>
    <lineage>
        <taxon>Bacteria</taxon>
        <taxon>Pseudomonadati</taxon>
        <taxon>Pseudomonadota</taxon>
        <taxon>Gammaproteobacteria</taxon>
        <taxon>Lysobacterales</taxon>
        <taxon>Lysobacteraceae</taxon>
        <taxon>Stenotrophomonas</taxon>
    </lineage>
</organism>
<accession>A0ABQ6T4D2</accession>
<evidence type="ECO:0000313" key="1">
    <source>
        <dbReference type="EMBL" id="KAA9003468.1"/>
    </source>
</evidence>
<dbReference type="RefSeq" id="WP_150453574.1">
    <property type="nucleotide sequence ID" value="NZ_VYKI01000003.1"/>
</dbReference>